<dbReference type="SUPFAM" id="SSF53756">
    <property type="entry name" value="UDP-Glycosyltransferase/glycogen phosphorylase"/>
    <property type="match status" value="1"/>
</dbReference>
<dbReference type="KEGG" id="sap:Sulac_3370"/>
<evidence type="ECO:0000313" key="4">
    <source>
        <dbReference type="Proteomes" id="UP000005439"/>
    </source>
</evidence>
<comment type="similarity">
    <text evidence="1">Belongs to the UDP-N-acetylglucosamine 2-epimerase family.</text>
</comment>
<protein>
    <submittedName>
        <fullName evidence="3">UDP-N-acetylglucosamine 2-epimerase</fullName>
        <ecNumber evidence="3">5.1.3.14</ecNumber>
    </submittedName>
</protein>
<sequence>MKIVTVVGARPQFIKAWAVSPILRQEAEEILVHTGQHYDQLLSGQFFAELNLPRPDYELGVGPGSPPEQIGRMLTGLSGVLAREKPDGVLVYGDTNSTLAGALAAATMDIPVAHVEAGLRSYNRAMPEETNRVLTDHMATRLYCPTPQAVSNLAREGIQTGVLLTGDVMAVALRQMPISHDVLQRWSLRPQGYYVATIHRKENTDNRERLANLLRGLASLDHPVIWPLHPRTEQRLLAFGLDRLLVPPIRVVPPLGYREMISLVAEAQAVLTDSGGLQREAAYLGVPGYVLREETEWVELVETGQTVLVGTDPDRLRSAITARLAKAGTGDPGPEDPVGLIVADLITEWGHRHA</sequence>
<dbReference type="AlphaFoldDB" id="G8TTQ4"/>
<accession>G8TTQ4</accession>
<dbReference type="PANTHER" id="PTHR43174:SF1">
    <property type="entry name" value="UDP-N-ACETYLGLUCOSAMINE 2-EPIMERASE"/>
    <property type="match status" value="1"/>
</dbReference>
<feature type="domain" description="UDP-N-acetylglucosamine 2-epimerase" evidence="2">
    <location>
        <begin position="25"/>
        <end position="325"/>
    </location>
</feature>
<dbReference type="HOGENOM" id="CLU_041674_0_1_9"/>
<dbReference type="GO" id="GO:0008761">
    <property type="term" value="F:UDP-N-acetylglucosamine 2-epimerase activity"/>
    <property type="evidence" value="ECO:0007669"/>
    <property type="project" value="UniProtKB-EC"/>
</dbReference>
<keyword evidence="1 3" id="KW-0413">Isomerase</keyword>
<name>G8TTQ4_SULAD</name>
<reference evidence="3 4" key="2">
    <citation type="journal article" date="2012" name="Stand. Genomic Sci.">
        <title>Complete genome sequence of the moderately thermophilic mineral-sulfide-oxidizing firmicute Sulfobacillus acidophilus type strain (NAL(T)).</title>
        <authorList>
            <person name="Anderson I."/>
            <person name="Chertkov O."/>
            <person name="Chen A."/>
            <person name="Saunders E."/>
            <person name="Lapidus A."/>
            <person name="Nolan M."/>
            <person name="Lucas S."/>
            <person name="Hammon N."/>
            <person name="Deshpande S."/>
            <person name="Cheng J.F."/>
            <person name="Han C."/>
            <person name="Tapia R."/>
            <person name="Goodwin L.A."/>
            <person name="Pitluck S."/>
            <person name="Liolios K."/>
            <person name="Pagani I."/>
            <person name="Ivanova N."/>
            <person name="Mikhailova N."/>
            <person name="Pati A."/>
            <person name="Palaniappan K."/>
            <person name="Land M."/>
            <person name="Pan C."/>
            <person name="Rohde M."/>
            <person name="Pukall R."/>
            <person name="Goker M."/>
            <person name="Detter J.C."/>
            <person name="Woyke T."/>
            <person name="Bristow J."/>
            <person name="Eisen J.A."/>
            <person name="Markowitz V."/>
            <person name="Hugenholtz P."/>
            <person name="Kyrpides N.C."/>
            <person name="Klenk H.P."/>
            <person name="Mavromatis K."/>
        </authorList>
    </citation>
    <scope>NUCLEOTIDE SEQUENCE [LARGE SCALE GENOMIC DNA]</scope>
    <source>
        <strain evidence="4">ATCC 700253 / DSM 10332 / NAL</strain>
    </source>
</reference>
<dbReference type="STRING" id="679936.Sulac_3370"/>
<evidence type="ECO:0000256" key="1">
    <source>
        <dbReference type="RuleBase" id="RU003513"/>
    </source>
</evidence>
<reference evidence="4" key="1">
    <citation type="submission" date="2011-12" db="EMBL/GenBank/DDBJ databases">
        <title>The complete genome of chromosome of Sulfobacillus acidophilus DSM 10332.</title>
        <authorList>
            <person name="Lucas S."/>
            <person name="Han J."/>
            <person name="Lapidus A."/>
            <person name="Bruce D."/>
            <person name="Goodwin L."/>
            <person name="Pitluck S."/>
            <person name="Peters L."/>
            <person name="Kyrpides N."/>
            <person name="Mavromatis K."/>
            <person name="Ivanova N."/>
            <person name="Mikhailova N."/>
            <person name="Chertkov O."/>
            <person name="Saunders E."/>
            <person name="Detter J.C."/>
            <person name="Tapia R."/>
            <person name="Han C."/>
            <person name="Land M."/>
            <person name="Hauser L."/>
            <person name="Markowitz V."/>
            <person name="Cheng J.-F."/>
            <person name="Hugenholtz P."/>
            <person name="Woyke T."/>
            <person name="Wu D."/>
            <person name="Pukall R."/>
            <person name="Gehrich-Schroeter G."/>
            <person name="Schneider S."/>
            <person name="Klenk H.-P."/>
            <person name="Eisen J.A."/>
        </authorList>
    </citation>
    <scope>NUCLEOTIDE SEQUENCE [LARGE SCALE GENOMIC DNA]</scope>
    <source>
        <strain evidence="4">ATCC 700253 / DSM 10332 / NAL</strain>
    </source>
</reference>
<dbReference type="InterPro" id="IPR029767">
    <property type="entry name" value="WecB-like"/>
</dbReference>
<dbReference type="EMBL" id="CP003179">
    <property type="protein sequence ID" value="AEW06813.1"/>
    <property type="molecule type" value="Genomic_DNA"/>
</dbReference>
<dbReference type="Gene3D" id="3.40.50.2000">
    <property type="entry name" value="Glycogen Phosphorylase B"/>
    <property type="match status" value="2"/>
</dbReference>
<dbReference type="PATRIC" id="fig|679936.5.peg.3489"/>
<gene>
    <name evidence="3" type="ordered locus">Sulac_3370</name>
</gene>
<dbReference type="InterPro" id="IPR003331">
    <property type="entry name" value="UDP_GlcNAc_Epimerase_2_dom"/>
</dbReference>
<dbReference type="Pfam" id="PF02350">
    <property type="entry name" value="Epimerase_2"/>
    <property type="match status" value="1"/>
</dbReference>
<keyword evidence="4" id="KW-1185">Reference proteome</keyword>
<dbReference type="CDD" id="cd03786">
    <property type="entry name" value="GTB_UDP-GlcNAc_2-Epimerase"/>
    <property type="match status" value="1"/>
</dbReference>
<evidence type="ECO:0000259" key="2">
    <source>
        <dbReference type="Pfam" id="PF02350"/>
    </source>
</evidence>
<proteinExistence type="inferred from homology"/>
<dbReference type="EC" id="5.1.3.14" evidence="3"/>
<dbReference type="Proteomes" id="UP000005439">
    <property type="component" value="Chromosome"/>
</dbReference>
<dbReference type="PANTHER" id="PTHR43174">
    <property type="entry name" value="UDP-N-ACETYLGLUCOSAMINE 2-EPIMERASE"/>
    <property type="match status" value="1"/>
</dbReference>
<dbReference type="NCBIfam" id="TIGR00236">
    <property type="entry name" value="wecB"/>
    <property type="match status" value="1"/>
</dbReference>
<evidence type="ECO:0000313" key="3">
    <source>
        <dbReference type="EMBL" id="AEW06813.1"/>
    </source>
</evidence>
<organism evidence="3 4">
    <name type="scientific">Sulfobacillus acidophilus (strain ATCC 700253 / DSM 10332 / NAL)</name>
    <dbReference type="NCBI Taxonomy" id="679936"/>
    <lineage>
        <taxon>Bacteria</taxon>
        <taxon>Bacillati</taxon>
        <taxon>Bacillota</taxon>
        <taxon>Clostridia</taxon>
        <taxon>Eubacteriales</taxon>
        <taxon>Clostridiales Family XVII. Incertae Sedis</taxon>
        <taxon>Sulfobacillus</taxon>
    </lineage>
</organism>